<dbReference type="PANTHER" id="PTHR19278">
    <property type="entry name" value="OROTATE PHOSPHORIBOSYLTRANSFERASE"/>
    <property type="match status" value="1"/>
</dbReference>
<dbReference type="InterPro" id="IPR013785">
    <property type="entry name" value="Aldolase_TIM"/>
</dbReference>
<dbReference type="SUPFAM" id="SSF51366">
    <property type="entry name" value="Ribulose-phoshate binding barrel"/>
    <property type="match status" value="1"/>
</dbReference>
<dbReference type="GO" id="GO:0044205">
    <property type="term" value="P:'de novo' UMP biosynthetic process"/>
    <property type="evidence" value="ECO:0007669"/>
    <property type="project" value="UniProtKB-UniPathway"/>
</dbReference>
<feature type="binding site" evidence="11">
    <location>
        <position position="223"/>
    </location>
    <ligand>
        <name>substrate</name>
    </ligand>
</feature>
<gene>
    <name evidence="13" type="ORF">RHTO0S_16e03488g</name>
</gene>
<dbReference type="EC" id="4.1.1.23" evidence="3"/>
<evidence type="ECO:0000256" key="10">
    <source>
        <dbReference type="PIRSR" id="PIRSR614732-1"/>
    </source>
</evidence>
<feature type="binding site" evidence="11">
    <location>
        <position position="243"/>
    </location>
    <ligand>
        <name>substrate</name>
    </ligand>
</feature>
<feature type="binding site" evidence="11">
    <location>
        <position position="244"/>
    </location>
    <ligand>
        <name>substrate</name>
    </ligand>
</feature>
<dbReference type="EMBL" id="LK052951">
    <property type="protein sequence ID" value="CDR48204.1"/>
    <property type="molecule type" value="Genomic_DNA"/>
</dbReference>
<dbReference type="InterPro" id="IPR001754">
    <property type="entry name" value="OMPdeCOase_dom"/>
</dbReference>
<dbReference type="OrthoDB" id="10263753at2759"/>
<dbReference type="GO" id="GO:0004588">
    <property type="term" value="F:orotate phosphoribosyltransferase activity"/>
    <property type="evidence" value="ECO:0007669"/>
    <property type="project" value="TreeGrafter"/>
</dbReference>
<evidence type="ECO:0000256" key="4">
    <source>
        <dbReference type="ARBA" id="ARBA00021923"/>
    </source>
</evidence>
<evidence type="ECO:0000256" key="1">
    <source>
        <dbReference type="ARBA" id="ARBA00004861"/>
    </source>
</evidence>
<evidence type="ECO:0000256" key="7">
    <source>
        <dbReference type="ARBA" id="ARBA00023239"/>
    </source>
</evidence>
<organism evidence="13">
    <name type="scientific">Rhodotorula toruloides</name>
    <name type="common">Yeast</name>
    <name type="synonym">Rhodosporidium toruloides</name>
    <dbReference type="NCBI Taxonomy" id="5286"/>
    <lineage>
        <taxon>Eukaryota</taxon>
        <taxon>Fungi</taxon>
        <taxon>Dikarya</taxon>
        <taxon>Basidiomycota</taxon>
        <taxon>Pucciniomycotina</taxon>
        <taxon>Microbotryomycetes</taxon>
        <taxon>Sporidiobolales</taxon>
        <taxon>Sporidiobolaceae</taxon>
        <taxon>Rhodotorula</taxon>
    </lineage>
</organism>
<dbReference type="InterPro" id="IPR011060">
    <property type="entry name" value="RibuloseP-bd_barrel"/>
</dbReference>
<dbReference type="NCBIfam" id="TIGR01740">
    <property type="entry name" value="pyrF"/>
    <property type="match status" value="1"/>
</dbReference>
<evidence type="ECO:0000256" key="6">
    <source>
        <dbReference type="ARBA" id="ARBA00022975"/>
    </source>
</evidence>
<dbReference type="GO" id="GO:0006207">
    <property type="term" value="P:'de novo' pyrimidine nucleobase biosynthetic process"/>
    <property type="evidence" value="ECO:0007669"/>
    <property type="project" value="InterPro"/>
</dbReference>
<keyword evidence="6" id="KW-0665">Pyrimidine biosynthesis</keyword>
<dbReference type="FunFam" id="3.20.20.70:FF:000114">
    <property type="entry name" value="Decarboxylase,orotidine phosphate"/>
    <property type="match status" value="1"/>
</dbReference>
<reference evidence="13" key="1">
    <citation type="journal article" date="2014" name="Genome Announc.">
        <title>Draft genome sequence of Rhodosporidium toruloides CECT1137, an oleaginous yeast of biotechnological interest.</title>
        <authorList>
            <person name="Morin N."/>
            <person name="Calcas X."/>
            <person name="Devillers H."/>
            <person name="Durrens P."/>
            <person name="Sherman D.J."/>
            <person name="Nicaud J.-M."/>
            <person name="Neuveglise C."/>
        </authorList>
    </citation>
    <scope>NUCLEOTIDE SEQUENCE</scope>
    <source>
        <strain evidence="13">CECT1137</strain>
    </source>
</reference>
<keyword evidence="5" id="KW-0210">Decarboxylase</keyword>
<evidence type="ECO:0000256" key="3">
    <source>
        <dbReference type="ARBA" id="ARBA00012321"/>
    </source>
</evidence>
<feature type="active site" description="For OMPdecase activity" evidence="10">
    <location>
        <position position="93"/>
    </location>
</feature>
<keyword evidence="7" id="KW-0456">Lyase</keyword>
<evidence type="ECO:0000256" key="8">
    <source>
        <dbReference type="ARBA" id="ARBA00031744"/>
    </source>
</evidence>
<dbReference type="GO" id="GO:0004590">
    <property type="term" value="F:orotidine-5'-phosphate decarboxylase activity"/>
    <property type="evidence" value="ECO:0007669"/>
    <property type="project" value="UniProtKB-EC"/>
</dbReference>
<feature type="binding site" evidence="11">
    <location>
        <position position="62"/>
    </location>
    <ligand>
        <name>substrate</name>
    </ligand>
</feature>
<dbReference type="UniPathway" id="UPA00070">
    <property type="reaction ID" value="UER00120"/>
</dbReference>
<dbReference type="Pfam" id="PF00215">
    <property type="entry name" value="OMPdecase"/>
    <property type="match status" value="1"/>
</dbReference>
<comment type="similarity">
    <text evidence="2">Belongs to the OMP decarboxylase family.</text>
</comment>
<evidence type="ECO:0000259" key="12">
    <source>
        <dbReference type="SMART" id="SM00934"/>
    </source>
</evidence>
<dbReference type="InterPro" id="IPR014732">
    <property type="entry name" value="OMPdecase"/>
</dbReference>
<evidence type="ECO:0000256" key="11">
    <source>
        <dbReference type="PIRSR" id="PIRSR614732-2"/>
    </source>
</evidence>
<proteinExistence type="inferred from homology"/>
<feature type="domain" description="Orotidine 5'-phosphate decarboxylase" evidence="12">
    <location>
        <begin position="34"/>
        <end position="258"/>
    </location>
</feature>
<dbReference type="CDD" id="cd04725">
    <property type="entry name" value="OMP_decarboxylase_like"/>
    <property type="match status" value="1"/>
</dbReference>
<dbReference type="PANTHER" id="PTHR19278:SF9">
    <property type="entry name" value="URIDINE 5'-MONOPHOSPHATE SYNTHASE"/>
    <property type="match status" value="1"/>
</dbReference>
<accession>A0A061BDZ3</accession>
<feature type="active site" description="For OMPdecase activity" evidence="10">
    <location>
        <position position="95"/>
    </location>
</feature>
<sequence length="279" mass="30480">MPSITTRTYAERAAKHPVPVAKQLLDICDRKKTNLCVSVDVTSKAGLLRIAEAAGPYCCCIKTHIDIVEDFDRDLVQQLQALADKHDFLIWEDRKFADIGNTVRLQYSSGIYKIASWAHITNAHLVPGEGILTGLASVGLPLGRGLLLLAEMSAKGNLATGEYTAKNVEAARRHPEFVMGFVAMRRVDEREETAGGVAPGEGADYVIMTPGVGLDSKGDGMGQQYRTPDEVIRESGCDVIIVGRGIYGGGDGNPNEEIVKQCKRYQEAGWKAYEDRLRQ</sequence>
<protein>
    <recommendedName>
        <fullName evidence="4">Orotidine 5'-phosphate decarboxylase</fullName>
        <ecNumber evidence="3">4.1.1.23</ecNumber>
    </recommendedName>
    <alternativeName>
        <fullName evidence="9">OMP decarboxylase</fullName>
    </alternativeName>
    <alternativeName>
        <fullName evidence="8">Uridine 5'-monophosphate synthase</fullName>
    </alternativeName>
</protein>
<feature type="active site" description="For OMPdecase activity" evidence="10">
    <location>
        <position position="98"/>
    </location>
</feature>
<dbReference type="Gene3D" id="3.20.20.70">
    <property type="entry name" value="Aldolase class I"/>
    <property type="match status" value="1"/>
</dbReference>
<dbReference type="SMART" id="SM00934">
    <property type="entry name" value="OMPdecase"/>
    <property type="match status" value="1"/>
</dbReference>
<name>A0A061BDZ3_RHOTO</name>
<evidence type="ECO:0000256" key="2">
    <source>
        <dbReference type="ARBA" id="ARBA00011018"/>
    </source>
</evidence>
<dbReference type="AlphaFoldDB" id="A0A061BDZ3"/>
<evidence type="ECO:0000256" key="9">
    <source>
        <dbReference type="ARBA" id="ARBA00033428"/>
    </source>
</evidence>
<feature type="binding site" evidence="11">
    <location>
        <position position="153"/>
    </location>
    <ligand>
        <name>substrate</name>
    </ligand>
</feature>
<comment type="pathway">
    <text evidence="1">Pyrimidine metabolism; UMP biosynthesis via de novo pathway; UMP from orotate: step 2/2.</text>
</comment>
<evidence type="ECO:0000256" key="5">
    <source>
        <dbReference type="ARBA" id="ARBA00022793"/>
    </source>
</evidence>
<evidence type="ECO:0000313" key="13">
    <source>
        <dbReference type="EMBL" id="CDR48204.1"/>
    </source>
</evidence>
<feature type="binding site" evidence="11">
    <location>
        <position position="40"/>
    </location>
    <ligand>
        <name>substrate</name>
    </ligand>
</feature>